<protein>
    <submittedName>
        <fullName evidence="2">Uncharacterized protein</fullName>
    </submittedName>
</protein>
<dbReference type="InterPro" id="IPR045428">
    <property type="entry name" value="EACC1"/>
</dbReference>
<gene>
    <name evidence="2" type="ORF">Stube_30990</name>
</gene>
<organism evidence="2 3">
    <name type="scientific">Streptomyces tubercidicus</name>
    <dbReference type="NCBI Taxonomy" id="47759"/>
    <lineage>
        <taxon>Bacteria</taxon>
        <taxon>Bacillati</taxon>
        <taxon>Actinomycetota</taxon>
        <taxon>Actinomycetes</taxon>
        <taxon>Kitasatosporales</taxon>
        <taxon>Streptomycetaceae</taxon>
        <taxon>Streptomyces</taxon>
    </lineage>
</organism>
<feature type="region of interest" description="Disordered" evidence="1">
    <location>
        <begin position="118"/>
        <end position="142"/>
    </location>
</feature>
<dbReference type="EMBL" id="BLIR01000001">
    <property type="protein sequence ID" value="GFE38426.1"/>
    <property type="molecule type" value="Genomic_DNA"/>
</dbReference>
<evidence type="ECO:0000313" key="3">
    <source>
        <dbReference type="Proteomes" id="UP000431826"/>
    </source>
</evidence>
<keyword evidence="3" id="KW-1185">Reference proteome</keyword>
<proteinExistence type="predicted"/>
<accession>A0A640UWL2</accession>
<evidence type="ECO:0000313" key="2">
    <source>
        <dbReference type="EMBL" id="GFE38426.1"/>
    </source>
</evidence>
<comment type="caution">
    <text evidence="2">The sequence shown here is derived from an EMBL/GenBank/DDBJ whole genome shotgun (WGS) entry which is preliminary data.</text>
</comment>
<reference evidence="2 3" key="1">
    <citation type="submission" date="2019-12" db="EMBL/GenBank/DDBJ databases">
        <title>Whole genome shotgun sequence of Streptomyces tubercidicus NBRC 13090.</title>
        <authorList>
            <person name="Ichikawa N."/>
            <person name="Kimura A."/>
            <person name="Kitahashi Y."/>
            <person name="Komaki H."/>
            <person name="Tamura T."/>
        </authorList>
    </citation>
    <scope>NUCLEOTIDE SEQUENCE [LARGE SCALE GENOMIC DNA]</scope>
    <source>
        <strain evidence="2 3">NBRC 13090</strain>
    </source>
</reference>
<dbReference type="Proteomes" id="UP000431826">
    <property type="component" value="Unassembled WGS sequence"/>
</dbReference>
<dbReference type="AlphaFoldDB" id="A0A640UWL2"/>
<sequence>MAEGGWAVEVTVSVGDGAEGVEGAVSLYRWLVDEPELRGQAGVSLEAEPSEPGQMGGGLELVNVVLSNSIALGSLVTAVATWRGSRARPPQIRLERDGVVVTLQDGSPEAVERILRVWSEGERDQGDEGGAPGSGARGGERG</sequence>
<feature type="compositionally biased region" description="Gly residues" evidence="1">
    <location>
        <begin position="128"/>
        <end position="142"/>
    </location>
</feature>
<dbReference type="Pfam" id="PF19953">
    <property type="entry name" value="EACC1"/>
    <property type="match status" value="1"/>
</dbReference>
<name>A0A640UWL2_9ACTN</name>
<evidence type="ECO:0000256" key="1">
    <source>
        <dbReference type="SAM" id="MobiDB-lite"/>
    </source>
</evidence>